<dbReference type="InterPro" id="IPR004776">
    <property type="entry name" value="Mem_transp_PIN-like"/>
</dbReference>
<feature type="transmembrane region" description="Helical" evidence="8">
    <location>
        <begin position="253"/>
        <end position="274"/>
    </location>
</feature>
<keyword evidence="5 8" id="KW-0812">Transmembrane</keyword>
<keyword evidence="7 8" id="KW-0472">Membrane</keyword>
<accession>A0ABT1ZCG4</accession>
<comment type="caution">
    <text evidence="9">The sequence shown here is derived from an EMBL/GenBank/DDBJ whole genome shotgun (WGS) entry which is preliminary data.</text>
</comment>
<feature type="transmembrane region" description="Helical" evidence="8">
    <location>
        <begin position="67"/>
        <end position="87"/>
    </location>
</feature>
<feature type="transmembrane region" description="Helical" evidence="8">
    <location>
        <begin position="164"/>
        <end position="180"/>
    </location>
</feature>
<evidence type="ECO:0000256" key="3">
    <source>
        <dbReference type="ARBA" id="ARBA00022448"/>
    </source>
</evidence>
<evidence type="ECO:0000256" key="1">
    <source>
        <dbReference type="ARBA" id="ARBA00004651"/>
    </source>
</evidence>
<evidence type="ECO:0000256" key="6">
    <source>
        <dbReference type="ARBA" id="ARBA00022989"/>
    </source>
</evidence>
<dbReference type="PANTHER" id="PTHR36838">
    <property type="entry name" value="AUXIN EFFLUX CARRIER FAMILY PROTEIN"/>
    <property type="match status" value="1"/>
</dbReference>
<evidence type="ECO:0000256" key="8">
    <source>
        <dbReference type="SAM" id="Phobius"/>
    </source>
</evidence>
<organism evidence="9 10">
    <name type="scientific">Protaetiibacter mangrovi</name>
    <dbReference type="NCBI Taxonomy" id="2970926"/>
    <lineage>
        <taxon>Bacteria</taxon>
        <taxon>Bacillati</taxon>
        <taxon>Actinomycetota</taxon>
        <taxon>Actinomycetes</taxon>
        <taxon>Micrococcales</taxon>
        <taxon>Microbacteriaceae</taxon>
        <taxon>Protaetiibacter</taxon>
    </lineage>
</organism>
<protein>
    <submittedName>
        <fullName evidence="9">AEC family transporter</fullName>
    </submittedName>
</protein>
<evidence type="ECO:0000313" key="9">
    <source>
        <dbReference type="EMBL" id="MCS0498392.1"/>
    </source>
</evidence>
<keyword evidence="3" id="KW-0813">Transport</keyword>
<dbReference type="RefSeq" id="WP_258797311.1">
    <property type="nucleotide sequence ID" value="NZ_JANTHX010000004.1"/>
</dbReference>
<feature type="transmembrane region" description="Helical" evidence="8">
    <location>
        <begin position="123"/>
        <end position="143"/>
    </location>
</feature>
<keyword evidence="4" id="KW-1003">Cell membrane</keyword>
<keyword evidence="6 8" id="KW-1133">Transmembrane helix</keyword>
<dbReference type="Gene3D" id="1.20.1530.20">
    <property type="match status" value="1"/>
</dbReference>
<dbReference type="InterPro" id="IPR038770">
    <property type="entry name" value="Na+/solute_symporter_sf"/>
</dbReference>
<dbReference type="Pfam" id="PF03547">
    <property type="entry name" value="Mem_trans"/>
    <property type="match status" value="2"/>
</dbReference>
<evidence type="ECO:0000313" key="10">
    <source>
        <dbReference type="Proteomes" id="UP001205337"/>
    </source>
</evidence>
<dbReference type="Proteomes" id="UP001205337">
    <property type="component" value="Unassembled WGS sequence"/>
</dbReference>
<feature type="transmembrane region" description="Helical" evidence="8">
    <location>
        <begin position="38"/>
        <end position="61"/>
    </location>
</feature>
<feature type="transmembrane region" description="Helical" evidence="8">
    <location>
        <begin position="94"/>
        <end position="117"/>
    </location>
</feature>
<evidence type="ECO:0000256" key="7">
    <source>
        <dbReference type="ARBA" id="ARBA00023136"/>
    </source>
</evidence>
<keyword evidence="10" id="KW-1185">Reference proteome</keyword>
<name>A0ABT1ZCG4_9MICO</name>
<evidence type="ECO:0000256" key="5">
    <source>
        <dbReference type="ARBA" id="ARBA00022692"/>
    </source>
</evidence>
<feature type="transmembrane region" description="Helical" evidence="8">
    <location>
        <begin position="186"/>
        <end position="203"/>
    </location>
</feature>
<evidence type="ECO:0000256" key="2">
    <source>
        <dbReference type="ARBA" id="ARBA00010145"/>
    </source>
</evidence>
<comment type="subcellular location">
    <subcellularLocation>
        <location evidence="1">Cell membrane</location>
        <topology evidence="1">Multi-pass membrane protein</topology>
    </subcellularLocation>
</comment>
<evidence type="ECO:0000256" key="4">
    <source>
        <dbReference type="ARBA" id="ARBA00022475"/>
    </source>
</evidence>
<reference evidence="9 10" key="1">
    <citation type="submission" date="2022-08" db="EMBL/GenBank/DDBJ databases">
        <authorList>
            <person name="Li F."/>
        </authorList>
    </citation>
    <scope>NUCLEOTIDE SEQUENCE [LARGE SCALE GENOMIC DNA]</scope>
    <source>
        <strain evidence="9 10">10F1B-8-1</strain>
    </source>
</reference>
<feature type="transmembrane region" description="Helical" evidence="8">
    <location>
        <begin position="224"/>
        <end position="247"/>
    </location>
</feature>
<gene>
    <name evidence="9" type="ORF">NUH29_02365</name>
</gene>
<feature type="transmembrane region" description="Helical" evidence="8">
    <location>
        <begin position="6"/>
        <end position="26"/>
    </location>
</feature>
<feature type="transmembrane region" description="Helical" evidence="8">
    <location>
        <begin position="286"/>
        <end position="306"/>
    </location>
</feature>
<comment type="similarity">
    <text evidence="2">Belongs to the auxin efflux carrier (TC 2.A.69) family.</text>
</comment>
<dbReference type="PANTHER" id="PTHR36838:SF1">
    <property type="entry name" value="SLR1864 PROTEIN"/>
    <property type="match status" value="1"/>
</dbReference>
<sequence>MGGVLIGFAIIAVVILTGYVIARFGVIGPEAHQVLSRLAFFVLSPALLFTVLAEADLHALFSRQLPIAAIAAVVPMAIFLAVALAVWRRKVPEATIGALASGYLNANNIGIPVAAYVVGDAAASAPVILLQLIVFAPVALTVLDVTTSGKASLGRILSQPLRNPLIVGSVLGLVVALTGVELPAPVLAPFELVGAAAVPIILINFGMSLHGRRLLEHPGSRRDVVLAVVLKLVLMPLVAWAAARFLFGLEGHALFVAVVLAALPTAQNVFNYATRYRRGETLARDAVLLSTLLSLPVIVLVAALLFA</sequence>
<proteinExistence type="inferred from homology"/>
<dbReference type="EMBL" id="JANTHX010000004">
    <property type="protein sequence ID" value="MCS0498392.1"/>
    <property type="molecule type" value="Genomic_DNA"/>
</dbReference>